<keyword evidence="3" id="KW-0645">Protease</keyword>
<gene>
    <name evidence="7" type="primary">PAG_2</name>
    <name evidence="7" type="ORF">LOC62_06G008006</name>
</gene>
<evidence type="ECO:0000256" key="2">
    <source>
        <dbReference type="ARBA" id="ARBA00022750"/>
    </source>
</evidence>
<dbReference type="EMBL" id="CP086719">
    <property type="protein sequence ID" value="WOO84487.1"/>
    <property type="molecule type" value="Genomic_DNA"/>
</dbReference>
<evidence type="ECO:0000256" key="4">
    <source>
        <dbReference type="SAM" id="MobiDB-lite"/>
    </source>
</evidence>
<feature type="region of interest" description="Disordered" evidence="4">
    <location>
        <begin position="427"/>
        <end position="457"/>
    </location>
</feature>
<feature type="domain" description="Peptidase A1" evidence="6">
    <location>
        <begin position="65"/>
        <end position="415"/>
    </location>
</feature>
<dbReference type="PROSITE" id="PS51767">
    <property type="entry name" value="PEPTIDASE_A1"/>
    <property type="match status" value="1"/>
</dbReference>
<evidence type="ECO:0000256" key="5">
    <source>
        <dbReference type="SAM" id="SignalP"/>
    </source>
</evidence>
<dbReference type="Pfam" id="PF00026">
    <property type="entry name" value="Asp"/>
    <property type="match status" value="1"/>
</dbReference>
<feature type="chain" id="PRO_5042241496" evidence="5">
    <location>
        <begin position="21"/>
        <end position="482"/>
    </location>
</feature>
<evidence type="ECO:0000313" key="7">
    <source>
        <dbReference type="EMBL" id="WOO84487.1"/>
    </source>
</evidence>
<evidence type="ECO:0000256" key="1">
    <source>
        <dbReference type="ARBA" id="ARBA00007447"/>
    </source>
</evidence>
<dbReference type="GO" id="GO:0006508">
    <property type="term" value="P:proteolysis"/>
    <property type="evidence" value="ECO:0007669"/>
    <property type="project" value="UniProtKB-KW"/>
</dbReference>
<accession>A0AAF0YDN9</accession>
<dbReference type="PANTHER" id="PTHR47966:SF51">
    <property type="entry name" value="BETA-SITE APP-CLEAVING ENZYME, ISOFORM A-RELATED"/>
    <property type="match status" value="1"/>
</dbReference>
<dbReference type="AlphaFoldDB" id="A0AAF0YDN9"/>
<feature type="signal peptide" evidence="5">
    <location>
        <begin position="1"/>
        <end position="20"/>
    </location>
</feature>
<dbReference type="GO" id="GO:0004190">
    <property type="term" value="F:aspartic-type endopeptidase activity"/>
    <property type="evidence" value="ECO:0007669"/>
    <property type="project" value="UniProtKB-KW"/>
</dbReference>
<comment type="similarity">
    <text evidence="1 3">Belongs to the peptidase A1 family.</text>
</comment>
<keyword evidence="3" id="KW-0378">Hydrolase</keyword>
<evidence type="ECO:0000313" key="8">
    <source>
        <dbReference type="Proteomes" id="UP000827549"/>
    </source>
</evidence>
<dbReference type="GeneID" id="87811176"/>
<dbReference type="CDD" id="cd05471">
    <property type="entry name" value="pepsin_like"/>
    <property type="match status" value="1"/>
</dbReference>
<dbReference type="PANTHER" id="PTHR47966">
    <property type="entry name" value="BETA-SITE APP-CLEAVING ENZYME, ISOFORM A-RELATED"/>
    <property type="match status" value="1"/>
</dbReference>
<dbReference type="InterPro" id="IPR001969">
    <property type="entry name" value="Aspartic_peptidase_AS"/>
</dbReference>
<keyword evidence="5" id="KW-0732">Signal</keyword>
<feature type="compositionally biased region" description="Low complexity" evidence="4">
    <location>
        <begin position="431"/>
        <end position="457"/>
    </location>
</feature>
<protein>
    <submittedName>
        <fullName evidence="7">Pregnancy-associated glycoprotein</fullName>
    </submittedName>
</protein>
<name>A0AAF0YDN9_9TREE</name>
<evidence type="ECO:0000256" key="3">
    <source>
        <dbReference type="RuleBase" id="RU000454"/>
    </source>
</evidence>
<dbReference type="Proteomes" id="UP000827549">
    <property type="component" value="Chromosome 6"/>
</dbReference>
<organism evidence="7 8">
    <name type="scientific">Vanrija pseudolonga</name>
    <dbReference type="NCBI Taxonomy" id="143232"/>
    <lineage>
        <taxon>Eukaryota</taxon>
        <taxon>Fungi</taxon>
        <taxon>Dikarya</taxon>
        <taxon>Basidiomycota</taxon>
        <taxon>Agaricomycotina</taxon>
        <taxon>Tremellomycetes</taxon>
        <taxon>Trichosporonales</taxon>
        <taxon>Trichosporonaceae</taxon>
        <taxon>Vanrija</taxon>
    </lineage>
</organism>
<dbReference type="PROSITE" id="PS00141">
    <property type="entry name" value="ASP_PROTEASE"/>
    <property type="match status" value="1"/>
</dbReference>
<sequence length="482" mass="50997">MYITTLALVLALAVTEPSSALFSRDDGGPVHLQLTPPPEVPVSVEHAAQQIARRREILYGQNRRQSAAPDVPTPPQEFDLVVDTGSAWTWVWDSSSTPTTCGNHTGGFDASKSSTYLLNDTLNNPPYGPVPVVFVSSYCRGTWGQDTVGLTNGLGVAAGSMATASNFVFKGNTTSQTWEPPGLLGFAFQTPGLPRPFWYELLNTWRDRRFSIFLGNVNQNTTTPIVGRNGGVLTLGGVNTDLFTGNINYVPLSQRFYRQGQPGFWEVAVTGAEHGGKVFGNNTVAVLDTGSPVSWVPQDLFTAVYSGLTGVQQIKDQDGQAPHYLFPCSSASQLTDITFAVGGEKYTIPGTALSSYDHDDGSTAMCSSLLVPNQQQPSPSGAPPGSTPEDWLLGDGFLRSVYTVYQWSPPAVGFAKLSQKALTSTPSIVNPSPDGAAATGSATGSATATPSKAPSGASRTMVNLCVVILSLMVAACILHPVV</sequence>
<dbReference type="RefSeq" id="XP_062630513.1">
    <property type="nucleotide sequence ID" value="XM_062774529.1"/>
</dbReference>
<proteinExistence type="inferred from homology"/>
<dbReference type="SUPFAM" id="SSF50630">
    <property type="entry name" value="Acid proteases"/>
    <property type="match status" value="1"/>
</dbReference>
<dbReference type="InterPro" id="IPR034164">
    <property type="entry name" value="Pepsin-like_dom"/>
</dbReference>
<dbReference type="PRINTS" id="PR00792">
    <property type="entry name" value="PEPSIN"/>
</dbReference>
<dbReference type="Gene3D" id="2.40.70.10">
    <property type="entry name" value="Acid Proteases"/>
    <property type="match status" value="2"/>
</dbReference>
<dbReference type="InterPro" id="IPR033121">
    <property type="entry name" value="PEPTIDASE_A1"/>
</dbReference>
<dbReference type="InterPro" id="IPR021109">
    <property type="entry name" value="Peptidase_aspartic_dom_sf"/>
</dbReference>
<keyword evidence="2 3" id="KW-0064">Aspartyl protease</keyword>
<reference evidence="7" key="1">
    <citation type="submission" date="2023-10" db="EMBL/GenBank/DDBJ databases">
        <authorList>
            <person name="Noh H."/>
        </authorList>
    </citation>
    <scope>NUCLEOTIDE SEQUENCE</scope>
    <source>
        <strain evidence="7">DUCC4014</strain>
    </source>
</reference>
<evidence type="ECO:0000259" key="6">
    <source>
        <dbReference type="PROSITE" id="PS51767"/>
    </source>
</evidence>
<keyword evidence="8" id="KW-1185">Reference proteome</keyword>
<dbReference type="InterPro" id="IPR001461">
    <property type="entry name" value="Aspartic_peptidase_A1"/>
</dbReference>